<feature type="transmembrane region" description="Helical" evidence="1">
    <location>
        <begin position="222"/>
        <end position="238"/>
    </location>
</feature>
<reference evidence="2 3" key="1">
    <citation type="submission" date="2010-12" db="EMBL/GenBank/DDBJ databases">
        <authorList>
            <person name="Muzny D."/>
            <person name="Qin X."/>
            <person name="Deng J."/>
            <person name="Jiang H."/>
            <person name="Liu Y."/>
            <person name="Qu J."/>
            <person name="Song X.-Z."/>
            <person name="Zhang L."/>
            <person name="Thornton R."/>
            <person name="Coyle M."/>
            <person name="Francisco L."/>
            <person name="Jackson L."/>
            <person name="Javaid M."/>
            <person name="Korchina V."/>
            <person name="Kovar C."/>
            <person name="Mata R."/>
            <person name="Mathew T."/>
            <person name="Ngo R."/>
            <person name="Nguyen L."/>
            <person name="Nguyen N."/>
            <person name="Okwuonu G."/>
            <person name="Ongeri F."/>
            <person name="Pham C."/>
            <person name="Simmons D."/>
            <person name="Wilczek-Boney K."/>
            <person name="Hale W."/>
            <person name="Jakkamsetti A."/>
            <person name="Pham P."/>
            <person name="Ruth R."/>
            <person name="San Lucas F."/>
            <person name="Warren J."/>
            <person name="Zhang J."/>
            <person name="Zhao Z."/>
            <person name="Zhou C."/>
            <person name="Zhu D."/>
            <person name="Lee S."/>
            <person name="Bess C."/>
            <person name="Blankenburg K."/>
            <person name="Forbes L."/>
            <person name="Fu Q."/>
            <person name="Gubbala S."/>
            <person name="Hirani K."/>
            <person name="Jayaseelan J.C."/>
            <person name="Lara F."/>
            <person name="Munidasa M."/>
            <person name="Palculict T."/>
            <person name="Patil S."/>
            <person name="Pu L.-L."/>
            <person name="Saada N."/>
            <person name="Tang L."/>
            <person name="Weissenberger G."/>
            <person name="Zhu Y."/>
            <person name="Hemphill L."/>
            <person name="Shang Y."/>
            <person name="Youmans B."/>
            <person name="Ayvaz T."/>
            <person name="Ross M."/>
            <person name="Santibanez J."/>
            <person name="Aqrawi P."/>
            <person name="Gross S."/>
            <person name="Joshi V."/>
            <person name="Fowler G."/>
            <person name="Nazareth L."/>
            <person name="Reid J."/>
            <person name="Worley K."/>
            <person name="Petrosino J."/>
            <person name="Highlander S."/>
            <person name="Gibbs R."/>
        </authorList>
    </citation>
    <scope>NUCLEOTIDE SEQUENCE [LARGE SCALE GENOMIC DNA]</scope>
    <source>
        <strain evidence="3">DSM 15952 / CCUG 50447 / LMG 22039 / TP 1.5</strain>
    </source>
</reference>
<gene>
    <name evidence="2" type="ORF">HMPREF9088_1109</name>
</gene>
<feature type="transmembrane region" description="Helical" evidence="1">
    <location>
        <begin position="274"/>
        <end position="300"/>
    </location>
</feature>
<evidence type="ECO:0000313" key="2">
    <source>
        <dbReference type="EMBL" id="EFU74068.1"/>
    </source>
</evidence>
<keyword evidence="1" id="KW-0812">Transmembrane</keyword>
<dbReference type="STRING" id="888064.HMPREF9088_1109"/>
<sequence>MKLIEPLIKYKNKTVVFFFLISLFFAQFIVQYQQTMWPKLYLLIVFSAMICLLLFSSLNNEKKIAWNAFICIMILGGANALIMPIRYNLDENTHYYHVLQIADGNFRNQSDEKNFLMISPDFLAVTKLPSKQEYNSPLNTNLYDSQFRNLKNIPAEYNSKWTNDKSGKINNPAYYPSALGVFIGRKISDRLMVSYYLGRFFNVVFYALLVFLGISISKKFKIPLFIASTIPYTLWITAGFSYDSLYYGLTIIVISLFVNMYTSKEKTIRVKDVLVYSLVCSAFVLCKAPVALLLFLPMFIPKKNIFHPKKNIFPCYQCY</sequence>
<feature type="transmembrane region" description="Helical" evidence="1">
    <location>
        <begin position="195"/>
        <end position="216"/>
    </location>
</feature>
<dbReference type="Proteomes" id="UP000010296">
    <property type="component" value="Unassembled WGS sequence"/>
</dbReference>
<feature type="transmembrane region" description="Helical" evidence="1">
    <location>
        <begin position="64"/>
        <end position="82"/>
    </location>
</feature>
<keyword evidence="3" id="KW-1185">Reference proteome</keyword>
<dbReference type="RefSeq" id="WP_007208127.1">
    <property type="nucleotide sequence ID" value="NZ_GL622241.1"/>
</dbReference>
<feature type="transmembrane region" description="Helical" evidence="1">
    <location>
        <begin position="40"/>
        <end position="58"/>
    </location>
</feature>
<evidence type="ECO:0000256" key="1">
    <source>
        <dbReference type="SAM" id="Phobius"/>
    </source>
</evidence>
<keyword evidence="1" id="KW-1133">Transmembrane helix</keyword>
<dbReference type="HOGENOM" id="CLU_870792_0_0_9"/>
<dbReference type="eggNOG" id="COG4713">
    <property type="taxonomic scope" value="Bacteria"/>
</dbReference>
<accession>E6LFG9</accession>
<organism evidence="2 3">
    <name type="scientific">Enterococcus italicus (strain DSM 15952 / CCUG 50447 / LMG 22039 / TP 1.5)</name>
    <dbReference type="NCBI Taxonomy" id="888064"/>
    <lineage>
        <taxon>Bacteria</taxon>
        <taxon>Bacillati</taxon>
        <taxon>Bacillota</taxon>
        <taxon>Bacilli</taxon>
        <taxon>Lactobacillales</taxon>
        <taxon>Enterococcaceae</taxon>
        <taxon>Enterococcus</taxon>
    </lineage>
</organism>
<feature type="transmembrane region" description="Helical" evidence="1">
    <location>
        <begin position="15"/>
        <end position="33"/>
    </location>
</feature>
<dbReference type="Pfam" id="PF09913">
    <property type="entry name" value="DUF2142"/>
    <property type="match status" value="1"/>
</dbReference>
<protein>
    <submittedName>
        <fullName evidence="2">Uncharacterized protein</fullName>
    </submittedName>
</protein>
<comment type="caution">
    <text evidence="2">The sequence shown here is derived from an EMBL/GenBank/DDBJ whole genome shotgun (WGS) entry which is preliminary data.</text>
</comment>
<dbReference type="EMBL" id="AEPV01000039">
    <property type="protein sequence ID" value="EFU74068.1"/>
    <property type="molecule type" value="Genomic_DNA"/>
</dbReference>
<proteinExistence type="predicted"/>
<dbReference type="AlphaFoldDB" id="E6LFG9"/>
<keyword evidence="1" id="KW-0472">Membrane</keyword>
<evidence type="ECO:0000313" key="3">
    <source>
        <dbReference type="Proteomes" id="UP000010296"/>
    </source>
</evidence>
<name>E6LFG9_ENTI1</name>
<feature type="transmembrane region" description="Helical" evidence="1">
    <location>
        <begin position="245"/>
        <end position="262"/>
    </location>
</feature>
<dbReference type="InterPro" id="IPR018674">
    <property type="entry name" value="DUF2142_membrane"/>
</dbReference>